<comment type="caution">
    <text evidence="1">The sequence shown here is derived from an EMBL/GenBank/DDBJ whole genome shotgun (WGS) entry which is preliminary data.</text>
</comment>
<dbReference type="RefSeq" id="WP_033028854.1">
    <property type="nucleotide sequence ID" value="NZ_JJNZ01000017.1"/>
</dbReference>
<dbReference type="Proteomes" id="UP000027154">
    <property type="component" value="Unassembled WGS sequence"/>
</dbReference>
<proteinExistence type="predicted"/>
<evidence type="ECO:0000313" key="2">
    <source>
        <dbReference type="Proteomes" id="UP000027154"/>
    </source>
</evidence>
<evidence type="ECO:0008006" key="3">
    <source>
        <dbReference type="Google" id="ProtNLM"/>
    </source>
</evidence>
<protein>
    <recommendedName>
        <fullName evidence="3">Adenylate cyclase</fullName>
    </recommendedName>
</protein>
<evidence type="ECO:0000313" key="1">
    <source>
        <dbReference type="EMBL" id="KDC52244.1"/>
    </source>
</evidence>
<reference evidence="1 2" key="1">
    <citation type="submission" date="2014-04" db="EMBL/GenBank/DDBJ databases">
        <title>Pseudoalteromonas galatheae sp. nov., isolated from a deep-sea polychaete near Canal Concepcion, Chile.</title>
        <authorList>
            <person name="Machado H.R."/>
            <person name="Gram L."/>
            <person name="Vynne N.G."/>
        </authorList>
    </citation>
    <scope>NUCLEOTIDE SEQUENCE [LARGE SCALE GENOMIC DNA]</scope>
    <source>
        <strain evidence="1 2">KMM216</strain>
    </source>
</reference>
<organism evidence="1 2">
    <name type="scientific">Pseudoalteromonas fuliginea</name>
    <dbReference type="NCBI Taxonomy" id="1872678"/>
    <lineage>
        <taxon>Bacteria</taxon>
        <taxon>Pseudomonadati</taxon>
        <taxon>Pseudomonadota</taxon>
        <taxon>Gammaproteobacteria</taxon>
        <taxon>Alteromonadales</taxon>
        <taxon>Pseudoalteromonadaceae</taxon>
        <taxon>Pseudoalteromonas</taxon>
    </lineage>
</organism>
<dbReference type="EMBL" id="JJNZ01000017">
    <property type="protein sequence ID" value="KDC52244.1"/>
    <property type="molecule type" value="Genomic_DNA"/>
</dbReference>
<dbReference type="AlphaFoldDB" id="A0ABD3YC10"/>
<name>A0ABD3YC10_9GAMM</name>
<gene>
    <name evidence="1" type="ORF">DC53_05960</name>
</gene>
<sequence length="899" mass="102717">MDNQVLQILNIAPRNTGQDLEALRQQGIARIQQFAPNTWTDHNRFDPGVTVLEVLVYVLSDLSYKLDYPIPELLAQPHSGGSVKFYEPEQVLFSHCVTEDDYRRLILDLLEVKNVHVISRQTEDSNATVLDFNVLLYSTNDDKKTNVTQLISRVFSQARCVNHRLGDITFYDVSKVTIGMTLSLQHVDNLVALLTDLYTLIGREISPDIPKYSAQQLLQLGMSTGQIYQGPKLHHGFVLDEDLHKSSYSVRLFSSDILSVLHGYENIERVNAFRFLADQNNADGNYNAQDGYEFWQIQFGSDDNEKIVNIAQLGFDEDNFFNGLNLLIDGQSYQLTEQEKTLIRQGLQVLNQAPQVTQSVMLPKFEQAGHLGLSDYRSLQNELPQVYAVAEHTLNEAIDSTEKARLLQFKGYLHLFDQILADQHKQLDVLPDILSLPKPQSFESLGKLLDCMLASESLNAQQVDVFWQHACTLPHSQLSQALEEISGIEHLLDTQSLNYRQRGMQHSLESDFSIAQLTRLNQSVDHLLARFAERPVDSNLLKYKAVFALYAPSLKDERDPNPDESLLERLVLLRQYIDKCRLLSEIGDLGQNRCRGFDYLSKTLQYQHCSSMAKGIMRRLGMSHPGQMPLATHNRESFYLVEGSLLTTPALSDTLHVILPDWTTRFATAEFQDFVQRTIREYTPLHMPVQCLWLDRETMSLFERLYYGWLNYFAQTQRTRFSEQNDTLLNITEQLSQLLSSFLIEPKSTDDKGHTHWLLADLILTYQALQHGNWNAIKATIVELLNTYDSEHSNTDFIITGQNADQIHDSVNENILSHDANFPDGFDADTIFYLTAQHHIDEICRPSLQEHASRQQRLAISYTPLAYLKPLFPVSISAINPISPEKYQFIVANSTPNRI</sequence>
<accession>A0ABD3YC10</accession>